<dbReference type="InterPro" id="IPR036188">
    <property type="entry name" value="FAD/NAD-bd_sf"/>
</dbReference>
<dbReference type="EMBL" id="BMLF01000001">
    <property type="protein sequence ID" value="GGL91184.1"/>
    <property type="molecule type" value="Genomic_DNA"/>
</dbReference>
<comment type="caution">
    <text evidence="4">The sequence shown here is derived from an EMBL/GenBank/DDBJ whole genome shotgun (WGS) entry which is preliminary data.</text>
</comment>
<reference evidence="4" key="1">
    <citation type="journal article" date="2014" name="Int. J. Syst. Evol. Microbiol.">
        <title>Complete genome sequence of Corynebacterium casei LMG S-19264T (=DSM 44701T), isolated from a smear-ripened cheese.</title>
        <authorList>
            <consortium name="US DOE Joint Genome Institute (JGI-PGF)"/>
            <person name="Walter F."/>
            <person name="Albersmeier A."/>
            <person name="Kalinowski J."/>
            <person name="Ruckert C."/>
        </authorList>
    </citation>
    <scope>NUCLEOTIDE SEQUENCE</scope>
    <source>
        <strain evidence="4">CGMCC 1.6293</strain>
    </source>
</reference>
<keyword evidence="5" id="KW-1185">Reference proteome</keyword>
<dbReference type="AlphaFoldDB" id="A0A917SPI3"/>
<protein>
    <submittedName>
        <fullName evidence="4">Salicylate 1-monooxygenase</fullName>
    </submittedName>
</protein>
<dbReference type="RefSeq" id="WP_028286044.1">
    <property type="nucleotide sequence ID" value="NZ_BMLF01000001.1"/>
</dbReference>
<organism evidence="4 5">
    <name type="scientific">Pseudooceanicola nanhaiensis</name>
    <dbReference type="NCBI Taxonomy" id="375761"/>
    <lineage>
        <taxon>Bacteria</taxon>
        <taxon>Pseudomonadati</taxon>
        <taxon>Pseudomonadota</taxon>
        <taxon>Alphaproteobacteria</taxon>
        <taxon>Rhodobacterales</taxon>
        <taxon>Paracoccaceae</taxon>
        <taxon>Pseudooceanicola</taxon>
    </lineage>
</organism>
<dbReference type="GO" id="GO:0004497">
    <property type="term" value="F:monooxygenase activity"/>
    <property type="evidence" value="ECO:0007669"/>
    <property type="project" value="UniProtKB-KW"/>
</dbReference>
<dbReference type="PRINTS" id="PR00420">
    <property type="entry name" value="RNGMNOXGNASE"/>
</dbReference>
<dbReference type="PANTHER" id="PTHR13789:SF268">
    <property type="entry name" value="5-METHYLPHENAZINE-1-CARBOXYLATE 1-MONOOXYGENASE"/>
    <property type="match status" value="1"/>
</dbReference>
<dbReference type="SUPFAM" id="SSF51905">
    <property type="entry name" value="FAD/NAD(P)-binding domain"/>
    <property type="match status" value="1"/>
</dbReference>
<dbReference type="NCBIfam" id="NF005720">
    <property type="entry name" value="PRK07538.1"/>
    <property type="match status" value="1"/>
</dbReference>
<dbReference type="Gene3D" id="3.50.50.60">
    <property type="entry name" value="FAD/NAD(P)-binding domain"/>
    <property type="match status" value="1"/>
</dbReference>
<evidence type="ECO:0000313" key="4">
    <source>
        <dbReference type="EMBL" id="GGL91184.1"/>
    </source>
</evidence>
<evidence type="ECO:0000259" key="3">
    <source>
        <dbReference type="Pfam" id="PF01494"/>
    </source>
</evidence>
<dbReference type="PANTHER" id="PTHR13789">
    <property type="entry name" value="MONOOXYGENASE"/>
    <property type="match status" value="1"/>
</dbReference>
<proteinExistence type="predicted"/>
<evidence type="ECO:0000256" key="2">
    <source>
        <dbReference type="ARBA" id="ARBA00023033"/>
    </source>
</evidence>
<dbReference type="SUPFAM" id="SSF54373">
    <property type="entry name" value="FAD-linked reductases, C-terminal domain"/>
    <property type="match status" value="1"/>
</dbReference>
<dbReference type="Proteomes" id="UP000649829">
    <property type="component" value="Unassembled WGS sequence"/>
</dbReference>
<evidence type="ECO:0000256" key="1">
    <source>
        <dbReference type="ARBA" id="ARBA00023002"/>
    </source>
</evidence>
<sequence>MTIIVAGAGIGGLTTALMLNARGLDVVVYEAAREVREVGVGINVLPHAIKELAELGLLPALDAVGVRTRKLSYLTKQGQEVWSELRGTHAGHEVPQFSIHRGRLQKVIYDAVLERLGPSRVRTGRRLEGFVQDDGGVTAHFSDSLMGGAGETCRGEVLICADGIHSVGRRVFYPNEGSPSWQGVVMWRGATEWPVWEDGETMAIGGGLGGKFVLYPIAPAVKGKQLMNWVVNIRVKDGAMSPPPPDSWSRQASLAQVLPHALRFHVPGMDIGGLVKKTPAIFEYPMADRDPLPRWTFGRVTLLGDAAHPMYPVGSNGASQAILDARCLADNMARAEHPRAALWAYEKERLPKTAEVVRTNRLGGPERVIDEVEKRAPAGFKDVEKVLCLADRKAIVGGYASMAGFSKVTAARKRA</sequence>
<dbReference type="Gene3D" id="3.30.9.30">
    <property type="match status" value="1"/>
</dbReference>
<feature type="domain" description="FAD-binding" evidence="3">
    <location>
        <begin position="2"/>
        <end position="170"/>
    </location>
</feature>
<evidence type="ECO:0000313" key="5">
    <source>
        <dbReference type="Proteomes" id="UP000649829"/>
    </source>
</evidence>
<accession>A0A917SPI3</accession>
<keyword evidence="1" id="KW-0560">Oxidoreductase</keyword>
<dbReference type="InterPro" id="IPR050493">
    <property type="entry name" value="FAD-dep_Monooxygenase_BioMet"/>
</dbReference>
<feature type="domain" description="FAD-binding" evidence="3">
    <location>
        <begin position="293"/>
        <end position="358"/>
    </location>
</feature>
<keyword evidence="2" id="KW-0503">Monooxygenase</keyword>
<gene>
    <name evidence="4" type="ORF">GCM10011534_11680</name>
</gene>
<dbReference type="InterPro" id="IPR002938">
    <property type="entry name" value="FAD-bd"/>
</dbReference>
<reference evidence="4" key="2">
    <citation type="submission" date="2020-09" db="EMBL/GenBank/DDBJ databases">
        <authorList>
            <person name="Sun Q."/>
            <person name="Zhou Y."/>
        </authorList>
    </citation>
    <scope>NUCLEOTIDE SEQUENCE</scope>
    <source>
        <strain evidence="4">CGMCC 1.6293</strain>
    </source>
</reference>
<dbReference type="Pfam" id="PF01494">
    <property type="entry name" value="FAD_binding_3"/>
    <property type="match status" value="2"/>
</dbReference>
<name>A0A917SPI3_9RHOB</name>
<dbReference type="GO" id="GO:0071949">
    <property type="term" value="F:FAD binding"/>
    <property type="evidence" value="ECO:0007669"/>
    <property type="project" value="InterPro"/>
</dbReference>